<evidence type="ECO:0000256" key="1">
    <source>
        <dbReference type="ARBA" id="ARBA00022670"/>
    </source>
</evidence>
<reference evidence="9 10" key="1">
    <citation type="submission" date="2020-08" db="EMBL/GenBank/DDBJ databases">
        <title>A Genomic Blueprint of the Chicken Gut Microbiome.</title>
        <authorList>
            <person name="Gilroy R."/>
            <person name="Ravi A."/>
            <person name="Getino M."/>
            <person name="Pursley I."/>
            <person name="Horton D.L."/>
            <person name="Alikhan N.-F."/>
            <person name="Baker D."/>
            <person name="Gharbi K."/>
            <person name="Hall N."/>
            <person name="Watson M."/>
            <person name="Adriaenssens E.M."/>
            <person name="Foster-Nyarko E."/>
            <person name="Jarju S."/>
            <person name="Secka A."/>
            <person name="Antonio M."/>
            <person name="Oren A."/>
            <person name="Chaudhuri R."/>
            <person name="La Ragione R.M."/>
            <person name="Hildebrand F."/>
            <person name="Pallen M.J."/>
        </authorList>
    </citation>
    <scope>NUCLEOTIDE SEQUENCE [LARGE SCALE GENOMIC DNA]</scope>
    <source>
        <strain evidence="9 10">Sa1BUA6</strain>
    </source>
</reference>
<proteinExistence type="inferred from homology"/>
<evidence type="ECO:0000256" key="2">
    <source>
        <dbReference type="ARBA" id="ARBA00022723"/>
    </source>
</evidence>
<keyword evidence="5 6" id="KW-0482">Metalloprotease</keyword>
<keyword evidence="4 6" id="KW-0862">Zinc</keyword>
<keyword evidence="3 6" id="KW-0378">Hydrolase</keyword>
<keyword evidence="2" id="KW-0479">Metal-binding</keyword>
<comment type="similarity">
    <text evidence="6">Belongs to the peptidase M48 family.</text>
</comment>
<evidence type="ECO:0000313" key="9">
    <source>
        <dbReference type="EMBL" id="MBD8009858.1"/>
    </source>
</evidence>
<keyword evidence="1 6" id="KW-0645">Protease</keyword>
<evidence type="ECO:0000259" key="8">
    <source>
        <dbReference type="Pfam" id="PF01435"/>
    </source>
</evidence>
<dbReference type="Proteomes" id="UP000621930">
    <property type="component" value="Unassembled WGS sequence"/>
</dbReference>
<dbReference type="RefSeq" id="WP_191731086.1">
    <property type="nucleotide sequence ID" value="NZ_JACSPT010000014.1"/>
</dbReference>
<keyword evidence="7" id="KW-0812">Transmembrane</keyword>
<accession>A0ABR8VYK7</accession>
<protein>
    <submittedName>
        <fullName evidence="9">M48 family metallopeptidase</fullName>
    </submittedName>
</protein>
<feature type="domain" description="Peptidase M48" evidence="8">
    <location>
        <begin position="169"/>
        <end position="342"/>
    </location>
</feature>
<dbReference type="InterPro" id="IPR001915">
    <property type="entry name" value="Peptidase_M48"/>
</dbReference>
<evidence type="ECO:0000256" key="3">
    <source>
        <dbReference type="ARBA" id="ARBA00022801"/>
    </source>
</evidence>
<feature type="transmembrane region" description="Helical" evidence="7">
    <location>
        <begin position="102"/>
        <end position="121"/>
    </location>
</feature>
<dbReference type="InterPro" id="IPR051156">
    <property type="entry name" value="Mito/Outer_Membr_Metalloprot"/>
</dbReference>
<organism evidence="9 10">
    <name type="scientific">Acinetobacter pecorum</name>
    <dbReference type="NCBI Taxonomy" id="2762215"/>
    <lineage>
        <taxon>Bacteria</taxon>
        <taxon>Pseudomonadati</taxon>
        <taxon>Pseudomonadota</taxon>
        <taxon>Gammaproteobacteria</taxon>
        <taxon>Moraxellales</taxon>
        <taxon>Moraxellaceae</taxon>
        <taxon>Acinetobacter</taxon>
    </lineage>
</organism>
<keyword evidence="10" id="KW-1185">Reference proteome</keyword>
<dbReference type="PANTHER" id="PTHR22726">
    <property type="entry name" value="METALLOENDOPEPTIDASE OMA1"/>
    <property type="match status" value="1"/>
</dbReference>
<name>A0ABR8VYK7_9GAMM</name>
<evidence type="ECO:0000256" key="4">
    <source>
        <dbReference type="ARBA" id="ARBA00022833"/>
    </source>
</evidence>
<comment type="caution">
    <text evidence="9">The sequence shown here is derived from an EMBL/GenBank/DDBJ whole genome shotgun (WGS) entry which is preliminary data.</text>
</comment>
<evidence type="ECO:0000256" key="7">
    <source>
        <dbReference type="SAM" id="Phobius"/>
    </source>
</evidence>
<evidence type="ECO:0000256" key="5">
    <source>
        <dbReference type="ARBA" id="ARBA00023049"/>
    </source>
</evidence>
<comment type="cofactor">
    <cofactor evidence="6">
        <name>Zn(2+)</name>
        <dbReference type="ChEBI" id="CHEBI:29105"/>
    </cofactor>
    <text evidence="6">Binds 1 zinc ion per subunit.</text>
</comment>
<dbReference type="Gene3D" id="3.30.2010.10">
    <property type="entry name" value="Metalloproteases ('zincins'), catalytic domain"/>
    <property type="match status" value="1"/>
</dbReference>
<keyword evidence="7" id="KW-0472">Membrane</keyword>
<gene>
    <name evidence="9" type="ORF">H9629_11000</name>
</gene>
<evidence type="ECO:0000313" key="10">
    <source>
        <dbReference type="Proteomes" id="UP000621930"/>
    </source>
</evidence>
<dbReference type="PANTHER" id="PTHR22726:SF1">
    <property type="entry name" value="METALLOENDOPEPTIDASE OMA1, MITOCHONDRIAL"/>
    <property type="match status" value="1"/>
</dbReference>
<keyword evidence="7" id="KW-1133">Transmembrane helix</keyword>
<evidence type="ECO:0000256" key="6">
    <source>
        <dbReference type="RuleBase" id="RU003983"/>
    </source>
</evidence>
<dbReference type="CDD" id="cd07332">
    <property type="entry name" value="M48C_Oma1_like"/>
    <property type="match status" value="1"/>
</dbReference>
<dbReference type="EMBL" id="JACSPT010000014">
    <property type="protein sequence ID" value="MBD8009858.1"/>
    <property type="molecule type" value="Genomic_DNA"/>
</dbReference>
<dbReference type="Pfam" id="PF01435">
    <property type="entry name" value="Peptidase_M48"/>
    <property type="match status" value="1"/>
</dbReference>
<sequence>MQKRPVEVLYYDGSSAIAHPALIRPLDQHLIQLSYIDDENRDVEIPYKMMAFIGAVGRRPAIVELPNDARIEFISRVPYWFAKPQKAIYDAIWQLERSPAQLLTLLVLALVMIFSVVKWVIPWGAKQVAAWVPDNTVQRIGDVTEQNLVKRTEVSALSADYQSRMRQRFQQEIAENPHAPAKLIFRKGKELGANALAIPNNTILVTDELVAIAEMEEEVLAVLAHEQGHIVRQHAMQKLIAASSVAMAWEMIFQDGSSMLTAAAVKLSDADYSKHLEYDADDYAMKHLYGRGISSIYLSNFLQRVENLRLSQPKKEELVIQIELEKWLNTHPEEQERIERIHAFDAKMSKQAVSHD</sequence>